<dbReference type="Proteomes" id="UP000613740">
    <property type="component" value="Unassembled WGS sequence"/>
</dbReference>
<feature type="region of interest" description="Disordered" evidence="1">
    <location>
        <begin position="1422"/>
        <end position="1484"/>
    </location>
</feature>
<dbReference type="EMBL" id="JAEHOD010000007">
    <property type="protein sequence ID" value="KAG2451820.1"/>
    <property type="molecule type" value="Genomic_DNA"/>
</dbReference>
<feature type="region of interest" description="Disordered" evidence="1">
    <location>
        <begin position="714"/>
        <end position="740"/>
    </location>
</feature>
<feature type="compositionally biased region" description="Pro residues" evidence="1">
    <location>
        <begin position="724"/>
        <end position="734"/>
    </location>
</feature>
<feature type="compositionally biased region" description="Low complexity" evidence="1">
    <location>
        <begin position="1018"/>
        <end position="1037"/>
    </location>
</feature>
<dbReference type="PROSITE" id="PS50096">
    <property type="entry name" value="IQ"/>
    <property type="match status" value="5"/>
</dbReference>
<name>A0A836BA09_9CHLO</name>
<reference evidence="2" key="1">
    <citation type="journal article" date="2020" name="bioRxiv">
        <title>Comparative genomics of Chlamydomonas.</title>
        <authorList>
            <person name="Craig R.J."/>
            <person name="Hasan A.R."/>
            <person name="Ness R.W."/>
            <person name="Keightley P.D."/>
        </authorList>
    </citation>
    <scope>NUCLEOTIDE SEQUENCE</scope>
    <source>
        <strain evidence="2">CCAP 11/173</strain>
    </source>
</reference>
<feature type="compositionally biased region" description="Low complexity" evidence="1">
    <location>
        <begin position="597"/>
        <end position="631"/>
    </location>
</feature>
<dbReference type="PANTHER" id="PTHR46082:SF6">
    <property type="entry name" value="AAA+ ATPASE DOMAIN-CONTAINING PROTEIN-RELATED"/>
    <property type="match status" value="1"/>
</dbReference>
<dbReference type="InterPro" id="IPR019734">
    <property type="entry name" value="TPR_rpt"/>
</dbReference>
<dbReference type="SUPFAM" id="SSF48452">
    <property type="entry name" value="TPR-like"/>
    <property type="match status" value="3"/>
</dbReference>
<feature type="region of interest" description="Disordered" evidence="1">
    <location>
        <begin position="1540"/>
        <end position="1622"/>
    </location>
</feature>
<dbReference type="Pfam" id="PF00612">
    <property type="entry name" value="IQ"/>
    <property type="match status" value="5"/>
</dbReference>
<feature type="region of interest" description="Disordered" evidence="1">
    <location>
        <begin position="1188"/>
        <end position="1246"/>
    </location>
</feature>
<dbReference type="SMART" id="SM00028">
    <property type="entry name" value="TPR"/>
    <property type="match status" value="5"/>
</dbReference>
<dbReference type="Pfam" id="PF13424">
    <property type="entry name" value="TPR_12"/>
    <property type="match status" value="3"/>
</dbReference>
<feature type="region of interest" description="Disordered" evidence="1">
    <location>
        <begin position="660"/>
        <end position="688"/>
    </location>
</feature>
<feature type="region of interest" description="Disordered" evidence="1">
    <location>
        <begin position="820"/>
        <end position="1083"/>
    </location>
</feature>
<feature type="compositionally biased region" description="Gly residues" evidence="1">
    <location>
        <begin position="1467"/>
        <end position="1479"/>
    </location>
</feature>
<dbReference type="Gene3D" id="1.20.5.190">
    <property type="match status" value="2"/>
</dbReference>
<dbReference type="SMART" id="SM00015">
    <property type="entry name" value="IQ"/>
    <property type="match status" value="5"/>
</dbReference>
<organism evidence="2 3">
    <name type="scientific">Chlamydomonas schloesseri</name>
    <dbReference type="NCBI Taxonomy" id="2026947"/>
    <lineage>
        <taxon>Eukaryota</taxon>
        <taxon>Viridiplantae</taxon>
        <taxon>Chlorophyta</taxon>
        <taxon>core chlorophytes</taxon>
        <taxon>Chlorophyceae</taxon>
        <taxon>CS clade</taxon>
        <taxon>Chlamydomonadales</taxon>
        <taxon>Chlamydomonadaceae</taxon>
        <taxon>Chlamydomonas</taxon>
    </lineage>
</organism>
<accession>A0A836BA09</accession>
<dbReference type="Gene3D" id="1.25.40.10">
    <property type="entry name" value="Tetratricopeptide repeat domain"/>
    <property type="match status" value="2"/>
</dbReference>
<feature type="region of interest" description="Disordered" evidence="1">
    <location>
        <begin position="585"/>
        <end position="631"/>
    </location>
</feature>
<dbReference type="CDD" id="cd23767">
    <property type="entry name" value="IQCD"/>
    <property type="match status" value="3"/>
</dbReference>
<feature type="region of interest" description="Disordered" evidence="1">
    <location>
        <begin position="1098"/>
        <end position="1151"/>
    </location>
</feature>
<dbReference type="InterPro" id="IPR027417">
    <property type="entry name" value="P-loop_NTPase"/>
</dbReference>
<dbReference type="InterPro" id="IPR000048">
    <property type="entry name" value="IQ_motif_EF-hand-BS"/>
</dbReference>
<feature type="compositionally biased region" description="Low complexity" evidence="1">
    <location>
        <begin position="1453"/>
        <end position="1466"/>
    </location>
</feature>
<feature type="compositionally biased region" description="Basic and acidic residues" evidence="1">
    <location>
        <begin position="672"/>
        <end position="684"/>
    </location>
</feature>
<evidence type="ECO:0000313" key="3">
    <source>
        <dbReference type="Proteomes" id="UP000613740"/>
    </source>
</evidence>
<comment type="caution">
    <text evidence="2">The sequence shown here is derived from an EMBL/GenBank/DDBJ whole genome shotgun (WGS) entry which is preliminary data.</text>
</comment>
<feature type="compositionally biased region" description="Polar residues" evidence="1">
    <location>
        <begin position="999"/>
        <end position="1017"/>
    </location>
</feature>
<feature type="compositionally biased region" description="Basic and acidic residues" evidence="1">
    <location>
        <begin position="821"/>
        <end position="837"/>
    </location>
</feature>
<feature type="region of interest" description="Disordered" evidence="1">
    <location>
        <begin position="1274"/>
        <end position="1330"/>
    </location>
</feature>
<feature type="region of interest" description="Disordered" evidence="1">
    <location>
        <begin position="133"/>
        <end position="152"/>
    </location>
</feature>
<feature type="compositionally biased region" description="Low complexity" evidence="1">
    <location>
        <begin position="921"/>
        <end position="935"/>
    </location>
</feature>
<evidence type="ECO:0000256" key="1">
    <source>
        <dbReference type="SAM" id="MobiDB-lite"/>
    </source>
</evidence>
<proteinExistence type="predicted"/>
<feature type="compositionally biased region" description="Low complexity" evidence="1">
    <location>
        <begin position="1294"/>
        <end position="1330"/>
    </location>
</feature>
<feature type="compositionally biased region" description="Low complexity" evidence="1">
    <location>
        <begin position="838"/>
        <end position="855"/>
    </location>
</feature>
<gene>
    <name evidence="2" type="ORF">HYH02_003596</name>
</gene>
<dbReference type="InterPro" id="IPR053137">
    <property type="entry name" value="NLR-like"/>
</dbReference>
<evidence type="ECO:0000313" key="2">
    <source>
        <dbReference type="EMBL" id="KAG2451820.1"/>
    </source>
</evidence>
<feature type="compositionally biased region" description="Polar residues" evidence="1">
    <location>
        <begin position="1588"/>
        <end position="1598"/>
    </location>
</feature>
<dbReference type="SUPFAM" id="SSF52540">
    <property type="entry name" value="P-loop containing nucleoside triphosphate hydrolases"/>
    <property type="match status" value="2"/>
</dbReference>
<protein>
    <submittedName>
        <fullName evidence="2">Uncharacterized protein</fullName>
    </submittedName>
</protein>
<dbReference type="InterPro" id="IPR011990">
    <property type="entry name" value="TPR-like_helical_dom_sf"/>
</dbReference>
<feature type="compositionally biased region" description="Low complexity" evidence="1">
    <location>
        <begin position="1574"/>
        <end position="1587"/>
    </location>
</feature>
<keyword evidence="3" id="KW-1185">Reference proteome</keyword>
<feature type="compositionally biased region" description="Basic and acidic residues" evidence="1">
    <location>
        <begin position="1063"/>
        <end position="1075"/>
    </location>
</feature>
<feature type="compositionally biased region" description="Pro residues" evidence="1">
    <location>
        <begin position="135"/>
        <end position="149"/>
    </location>
</feature>
<feature type="region of interest" description="Disordered" evidence="1">
    <location>
        <begin position="1"/>
        <end position="21"/>
    </location>
</feature>
<feature type="region of interest" description="Disordered" evidence="1">
    <location>
        <begin position="770"/>
        <end position="799"/>
    </location>
</feature>
<feature type="compositionally biased region" description="Low complexity" evidence="1">
    <location>
        <begin position="1274"/>
        <end position="1286"/>
    </location>
</feature>
<dbReference type="PANTHER" id="PTHR46082">
    <property type="entry name" value="ATP/GTP-BINDING PROTEIN-RELATED"/>
    <property type="match status" value="1"/>
</dbReference>
<sequence>MASSEITPAAPAGPSAEQKSGMAEGSLRGVSLRFLSDFAAKVPSDFSTNQIVSKYIAPKCRGQPFVDLVSLKYVGSAQHYIIHCWSCNFLSDLVVPLLQHFIGDPNTEPAVRAQILSSTYVWLDCFSCPQQQPAPAAPKPGEEAPPAPTPLADLSVRRRTVDDAMRQCSTVLLMLDSGGAALHRTWAMYEVARALAVKGGAEALHVPVFEFALDVVYEPLQGLNLNACRAYSPADHRDLLSALSRHFAEKGAGPAGEGEAVRRSPRLSGALGAATRAIISGIQDALVGEAQQLIRAGVRSGPRYLACLRKAAEALRLGKAPLAEVLAVASLKEHRKALGESDAATLSSTSNLALLRRSQGRNAEAEELLRAVLEGRRQVLGLDHPDTAASCDHLAWLLQDMGKLEAAADMYKQALDISSRVLGEDHPDTASSCNNLAGVLQSLGRLEEAEPLLKRSLEVTIKALGERHAHTATNYNNLGVLYRAKGDVKAARSQFASAHEITSAVLGPDHPDTVTAAANLGLALQAEGRLAEAEHLLRTARESAETYLGKYHPSTKATLMALSGVLSAQGNADEAAELSKLAAAETPKQTSARKLAAQRQEQQAPQVQDGKAAAATASAATPPTAPAAAADGQAAPAKSAYDEAAVVKIQAAARGYKARKQVKQLKQQQQPHKSEPVKATEKAKPAKPAYDEAAVVKIQAAARGYQARKQVKGLRKEKAAAAPVPAPAHPPAPASAPAVAAAASREMPPAYDEAAVVKIQAAARGYQARKQVKELKKKQPRQPQQLEAPKGPADEEAKPPYDEAAVIKIQAAARGYQARKQVKELKQQQRPKQEQQKEPAAAAAPAEAKAAAPSAGPTPTPPAAPASLVVFGADPNAPQAPHPAPSPTAMASAEPNPFAASGAQQVHPPHPPLTAGPSGTASPRTGSSRLSSGRSARSDPPQTEAAVHLSGKRSVEDMALGLPPGGASSPKHMPSPQRPPRSSPDPAKREKLVVKRPPSITSSRNSISDHSSQTSLGAQAAAPAAQLPAAAAPTAAPVLSTSEQEEAAAVRIQAYQRGHRARKEVAEMRRAERSTSRGAAPGASAAAAAAAAGLAAAAATHPPLPPPLTTVDSPQLHSPAAATSPVLSLSPGAGIPPPPSPTLGSVRRPPSRNAAIAQVRAALLSSRSSTPAPSTNVSLTGPFSPPVSVPGSVGGSGALTAPPPPPPLSNPVSSTMSGSGATSNGSDRASSTNGGPYMAAGGPGGAHQPHVMTPYISLTDYFRAPEAALRAIGSSRPRSGAGSALSDSHHQHQQHAPGSGSGSGPASFASTPPGSRAGGPRPSTASLSAVSAASTALTGGSTITPRADEVLELHADMLSSALAQLKLMKARDSVKRSSVDSKALLQLKLEYVRLAVEQAMGGASVAAAPLAMPPLGADAGEAAGGGGSALPGLPGTGASEELQRPVNRHGAARPRPGAEVAPAVAAAGGGGGGGGGGDGGRPKEQDVDALMTELTDLRMLLLTTSNALHAAHSGLHQERASRHALSTELAEMQRKLAALSTGGRPGSGRPASGRAVPALVTGTPLSPSSPAPGPFAAAPGVASPSGSTTRPWSASRSAPDQAEAARGLHAALTASGKSRAAH</sequence>
<dbReference type="OrthoDB" id="5986190at2759"/>
<feature type="compositionally biased region" description="Polar residues" evidence="1">
    <location>
        <begin position="1210"/>
        <end position="1233"/>
    </location>
</feature>